<dbReference type="Proteomes" id="UP000790709">
    <property type="component" value="Unassembled WGS sequence"/>
</dbReference>
<evidence type="ECO:0000313" key="1">
    <source>
        <dbReference type="EMBL" id="KAH7917018.1"/>
    </source>
</evidence>
<sequence length="151" mass="17444">MAFTQLVSQCAIPAFEGLLPRPHNKRVMTLLYRFAEWHALAKLRMHTDPTLAQLQGTTTKFCTELRRFRDETCCAFKTVELPKERRTRQRRQKGTETTAPTEPSSKIRGFNMNTYKFHAIADYARTIIEFGSTDSYTTQIVSRDVIGYNMA</sequence>
<accession>A0ACB8AVF8</accession>
<comment type="caution">
    <text evidence="1">The sequence shown here is derived from an EMBL/GenBank/DDBJ whole genome shotgun (WGS) entry which is preliminary data.</text>
</comment>
<reference evidence="1" key="1">
    <citation type="journal article" date="2021" name="New Phytol.">
        <title>Evolutionary innovations through gain and loss of genes in the ectomycorrhizal Boletales.</title>
        <authorList>
            <person name="Wu G."/>
            <person name="Miyauchi S."/>
            <person name="Morin E."/>
            <person name="Kuo A."/>
            <person name="Drula E."/>
            <person name="Varga T."/>
            <person name="Kohler A."/>
            <person name="Feng B."/>
            <person name="Cao Y."/>
            <person name="Lipzen A."/>
            <person name="Daum C."/>
            <person name="Hundley H."/>
            <person name="Pangilinan J."/>
            <person name="Johnson J."/>
            <person name="Barry K."/>
            <person name="LaButti K."/>
            <person name="Ng V."/>
            <person name="Ahrendt S."/>
            <person name="Min B."/>
            <person name="Choi I.G."/>
            <person name="Park H."/>
            <person name="Plett J.M."/>
            <person name="Magnuson J."/>
            <person name="Spatafora J.W."/>
            <person name="Nagy L.G."/>
            <person name="Henrissat B."/>
            <person name="Grigoriev I.V."/>
            <person name="Yang Z.L."/>
            <person name="Xu J."/>
            <person name="Martin F.M."/>
        </authorList>
    </citation>
    <scope>NUCLEOTIDE SEQUENCE</scope>
    <source>
        <strain evidence="1">KUC20120723A-06</strain>
    </source>
</reference>
<evidence type="ECO:0000313" key="2">
    <source>
        <dbReference type="Proteomes" id="UP000790709"/>
    </source>
</evidence>
<gene>
    <name evidence="1" type="ORF">BV22DRAFT_1027095</name>
</gene>
<keyword evidence="2" id="KW-1185">Reference proteome</keyword>
<name>A0ACB8AVF8_9AGAM</name>
<protein>
    <submittedName>
        <fullName evidence="1">Uncharacterized protein</fullName>
    </submittedName>
</protein>
<dbReference type="EMBL" id="MU267348">
    <property type="protein sequence ID" value="KAH7917018.1"/>
    <property type="molecule type" value="Genomic_DNA"/>
</dbReference>
<organism evidence="1 2">
    <name type="scientific">Leucogyrophana mollusca</name>
    <dbReference type="NCBI Taxonomy" id="85980"/>
    <lineage>
        <taxon>Eukaryota</taxon>
        <taxon>Fungi</taxon>
        <taxon>Dikarya</taxon>
        <taxon>Basidiomycota</taxon>
        <taxon>Agaricomycotina</taxon>
        <taxon>Agaricomycetes</taxon>
        <taxon>Agaricomycetidae</taxon>
        <taxon>Boletales</taxon>
        <taxon>Boletales incertae sedis</taxon>
        <taxon>Leucogyrophana</taxon>
    </lineage>
</organism>
<proteinExistence type="predicted"/>